<dbReference type="RefSeq" id="WP_193493157.1">
    <property type="nucleotide sequence ID" value="NZ_CP063205.1"/>
</dbReference>
<evidence type="ECO:0000259" key="2">
    <source>
        <dbReference type="Pfam" id="PF07790"/>
    </source>
</evidence>
<dbReference type="Pfam" id="PF07790">
    <property type="entry name" value="Pilin_N"/>
    <property type="match status" value="1"/>
</dbReference>
<evidence type="ECO:0000313" key="4">
    <source>
        <dbReference type="Proteomes" id="UP000663064"/>
    </source>
</evidence>
<dbReference type="PANTHER" id="PTHR38138:SF1">
    <property type="entry name" value="ARCHAEAL TYPE IV PILIN N-TERMINAL DOMAIN-CONTAINING PROTEIN"/>
    <property type="match status" value="1"/>
</dbReference>
<dbReference type="Proteomes" id="UP000663064">
    <property type="component" value="Chromosome"/>
</dbReference>
<name>A0A871BDH4_HALGI</name>
<dbReference type="AlphaFoldDB" id="A0A871BDH4"/>
<dbReference type="PANTHER" id="PTHR38138">
    <property type="entry name" value="VNG6441H"/>
    <property type="match status" value="1"/>
</dbReference>
<reference evidence="3" key="1">
    <citation type="journal article" date="2021" name="Front. Microbiol.">
        <title>Cellular and Genomic Properties of Haloferax gibbonsii LR2-5, the Host of Euryarchaeal Virus HFTV1.</title>
        <authorList>
            <person name="Tittes C."/>
            <person name="Schwarzer S."/>
            <person name="Pfeiffer F."/>
            <person name="Dyall-Smith M."/>
            <person name="Rodriguez-Franco M."/>
            <person name="Oksanen H.M."/>
            <person name="Quax T.E.F."/>
        </authorList>
    </citation>
    <scope>NUCLEOTIDE SEQUENCE</scope>
    <source>
        <strain evidence="3">LR2-5</strain>
    </source>
</reference>
<feature type="transmembrane region" description="Helical" evidence="1">
    <location>
        <begin position="12"/>
        <end position="40"/>
    </location>
</feature>
<dbReference type="NCBIfam" id="TIGR02537">
    <property type="entry name" value="arch_flag_Nterm"/>
    <property type="match status" value="1"/>
</dbReference>
<protein>
    <submittedName>
        <fullName evidence="3">Pilin PilA</fullName>
    </submittedName>
</protein>
<keyword evidence="1" id="KW-1133">Transmembrane helix</keyword>
<organism evidence="3 4">
    <name type="scientific">Haloferax gibbonsii</name>
    <dbReference type="NCBI Taxonomy" id="35746"/>
    <lineage>
        <taxon>Archaea</taxon>
        <taxon>Methanobacteriati</taxon>
        <taxon>Methanobacteriota</taxon>
        <taxon>Stenosarchaea group</taxon>
        <taxon>Halobacteria</taxon>
        <taxon>Halobacteriales</taxon>
        <taxon>Haloferacaceae</taxon>
        <taxon>Haloferax</taxon>
    </lineage>
</organism>
<dbReference type="EMBL" id="CP063205">
    <property type="protein sequence ID" value="QOS11131.1"/>
    <property type="molecule type" value="Genomic_DNA"/>
</dbReference>
<dbReference type="InterPro" id="IPR012859">
    <property type="entry name" value="Pilin_N_archaeal"/>
</dbReference>
<evidence type="ECO:0000256" key="1">
    <source>
        <dbReference type="SAM" id="Phobius"/>
    </source>
</evidence>
<gene>
    <name evidence="3" type="primary">pilA1</name>
    <name evidence="3" type="ORF">HfgLR_04935</name>
</gene>
<evidence type="ECO:0000313" key="3">
    <source>
        <dbReference type="EMBL" id="QOS11131.1"/>
    </source>
</evidence>
<accession>A0A871BDH4</accession>
<keyword evidence="1" id="KW-0472">Membrane</keyword>
<feature type="domain" description="Archaeal Type IV pilin N-terminal" evidence="2">
    <location>
        <begin position="11"/>
        <end position="83"/>
    </location>
</feature>
<sequence length="162" mass="16739">MKLTQFITDEDAVSPVIGVILMVAITVILAAVIGTFVLGLGEQTATAPQASFSFDFDGSDAGNLTITHESGDEISAARLNVTTGVKIVDKADTVSATEASKSLTWDALQDDTGAAVSAGNSVTIKPSNGPTDVLHNQTVRIVWTDESGSTSATLQKWTGPDA</sequence>
<keyword evidence="1" id="KW-0812">Transmembrane</keyword>
<dbReference type="InterPro" id="IPR013373">
    <property type="entry name" value="Flagellin/pilin_N_arc"/>
</dbReference>
<dbReference type="GeneID" id="59458645"/>
<proteinExistence type="predicted"/>